<comment type="caution">
    <text evidence="1">The sequence shown here is derived from an EMBL/GenBank/DDBJ whole genome shotgun (WGS) entry which is preliminary data.</text>
</comment>
<keyword evidence="2" id="KW-1185">Reference proteome</keyword>
<dbReference type="AlphaFoldDB" id="A0ABD0JXG8"/>
<gene>
    <name evidence="1" type="ORF">BaRGS_00029088</name>
</gene>
<reference evidence="1 2" key="1">
    <citation type="journal article" date="2023" name="Sci. Data">
        <title>Genome assembly of the Korean intertidal mud-creeper Batillaria attramentaria.</title>
        <authorList>
            <person name="Patra A.K."/>
            <person name="Ho P.T."/>
            <person name="Jun S."/>
            <person name="Lee S.J."/>
            <person name="Kim Y."/>
            <person name="Won Y.J."/>
        </authorList>
    </citation>
    <scope>NUCLEOTIDE SEQUENCE [LARGE SCALE GENOMIC DNA]</scope>
    <source>
        <strain evidence="1">Wonlab-2016</strain>
    </source>
</reference>
<protein>
    <submittedName>
        <fullName evidence="1">Uncharacterized protein</fullName>
    </submittedName>
</protein>
<name>A0ABD0JXG8_9CAEN</name>
<dbReference type="Proteomes" id="UP001519460">
    <property type="component" value="Unassembled WGS sequence"/>
</dbReference>
<evidence type="ECO:0000313" key="2">
    <source>
        <dbReference type="Proteomes" id="UP001519460"/>
    </source>
</evidence>
<proteinExistence type="predicted"/>
<organism evidence="1 2">
    <name type="scientific">Batillaria attramentaria</name>
    <dbReference type="NCBI Taxonomy" id="370345"/>
    <lineage>
        <taxon>Eukaryota</taxon>
        <taxon>Metazoa</taxon>
        <taxon>Spiralia</taxon>
        <taxon>Lophotrochozoa</taxon>
        <taxon>Mollusca</taxon>
        <taxon>Gastropoda</taxon>
        <taxon>Caenogastropoda</taxon>
        <taxon>Sorbeoconcha</taxon>
        <taxon>Cerithioidea</taxon>
        <taxon>Batillariidae</taxon>
        <taxon>Batillaria</taxon>
    </lineage>
</organism>
<evidence type="ECO:0000313" key="1">
    <source>
        <dbReference type="EMBL" id="KAK7479712.1"/>
    </source>
</evidence>
<sequence>PKTPSLRISRLLRTPPDNVSFVPGLARRSAVICQHVQAIELLNTRSKTQEDPKKQIK</sequence>
<feature type="non-terminal residue" evidence="1">
    <location>
        <position position="1"/>
    </location>
</feature>
<accession>A0ABD0JXG8</accession>
<dbReference type="EMBL" id="JACVVK020000297">
    <property type="protein sequence ID" value="KAK7479712.1"/>
    <property type="molecule type" value="Genomic_DNA"/>
</dbReference>